<accession>A0AAD5WQJ6</accession>
<gene>
    <name evidence="2" type="ORF">MKZ38_005042</name>
</gene>
<keyword evidence="3" id="KW-1185">Reference proteome</keyword>
<evidence type="ECO:0000259" key="1">
    <source>
        <dbReference type="Pfam" id="PF06985"/>
    </source>
</evidence>
<dbReference type="Proteomes" id="UP001201980">
    <property type="component" value="Unassembled WGS sequence"/>
</dbReference>
<dbReference type="InterPro" id="IPR010730">
    <property type="entry name" value="HET"/>
</dbReference>
<comment type="caution">
    <text evidence="2">The sequence shown here is derived from an EMBL/GenBank/DDBJ whole genome shotgun (WGS) entry which is preliminary data.</text>
</comment>
<dbReference type="PANTHER" id="PTHR10622">
    <property type="entry name" value="HET DOMAIN-CONTAINING PROTEIN"/>
    <property type="match status" value="1"/>
</dbReference>
<feature type="domain" description="Heterokaryon incompatibility" evidence="1">
    <location>
        <begin position="25"/>
        <end position="116"/>
    </location>
</feature>
<dbReference type="AlphaFoldDB" id="A0AAD5WQJ6"/>
<evidence type="ECO:0000313" key="3">
    <source>
        <dbReference type="Proteomes" id="UP001201980"/>
    </source>
</evidence>
<dbReference type="EMBL" id="JAKWBI020000300">
    <property type="protein sequence ID" value="KAJ2897009.1"/>
    <property type="molecule type" value="Genomic_DNA"/>
</dbReference>
<name>A0AAD5WQJ6_9PEZI</name>
<protein>
    <recommendedName>
        <fullName evidence="1">Heterokaryon incompatibility domain-containing protein</fullName>
    </recommendedName>
</protein>
<evidence type="ECO:0000313" key="2">
    <source>
        <dbReference type="EMBL" id="KAJ2897009.1"/>
    </source>
</evidence>
<proteinExistence type="predicted"/>
<reference evidence="2" key="1">
    <citation type="submission" date="2022-07" db="EMBL/GenBank/DDBJ databases">
        <title>Draft genome sequence of Zalerion maritima ATCC 34329, a (micro)plastics degrading marine fungus.</title>
        <authorList>
            <person name="Paco A."/>
            <person name="Goncalves M.F.M."/>
            <person name="Rocha-Santos T.A.P."/>
            <person name="Alves A."/>
        </authorList>
    </citation>
    <scope>NUCLEOTIDE SEQUENCE</scope>
    <source>
        <strain evidence="2">ATCC 34329</strain>
    </source>
</reference>
<dbReference type="PANTHER" id="PTHR10622:SF10">
    <property type="entry name" value="HET DOMAIN-CONTAINING PROTEIN"/>
    <property type="match status" value="1"/>
</dbReference>
<organism evidence="2 3">
    <name type="scientific">Zalerion maritima</name>
    <dbReference type="NCBI Taxonomy" id="339359"/>
    <lineage>
        <taxon>Eukaryota</taxon>
        <taxon>Fungi</taxon>
        <taxon>Dikarya</taxon>
        <taxon>Ascomycota</taxon>
        <taxon>Pezizomycotina</taxon>
        <taxon>Sordariomycetes</taxon>
        <taxon>Lulworthiomycetidae</taxon>
        <taxon>Lulworthiales</taxon>
        <taxon>Lulworthiaceae</taxon>
        <taxon>Zalerion</taxon>
    </lineage>
</organism>
<sequence length="615" mass="70246">MRLLNTHTLKLEDFTATPQEPRPPYTILSHTWGAEEVTMQGFEHKSPEVTRQSGYRKIENCCMQSRRDGFHYTWIDTCCINKESSSELSEAINSMYEWYAVAAVCYVYLSDVETSDMDTVEEDLIQSRWLTRGWTLQELLAPKSLIFFSAHWIEIGSSLDYDLMSIIHKSTRIPMKVLVRREKPQNYSVAQRMSWAADRQTKRTEDRAYSLLGIFDICMPLIYGEGRKAFWRLQQEIIAAHEDMSIFAWAMSREQEKECPSGVGVLAEDPCAFRYSRNISRTVDYADSSFNQVPNPFLLNHVGVFITADFYQCNDSSQVELQRILAQGLWAMESLGKPLAERDSVSPDRIAFAILHCRWFKDEASQSGVILPLCRTEKGTYRRLADIVLHDRKALETLHSMEMISCCNFYMSTEKGERTGIVGHVSGDITAVSFPDTETSALFPTVEQHSATPGAYDIASHSFIFRGEDDSSFAILYSLSQDGKSVDINGVLGKYDRVLERREGHRYGELAMDTNAEHAIPSSLESTIRREETFSVDSHKKYFTERSPWALHYLSDDAPVAIRPVVSPRPFGFLIQVEIRNEADWVSFFATPFPCKGQFRCDVEDQVVLTLMPRS</sequence>
<dbReference type="Pfam" id="PF06985">
    <property type="entry name" value="HET"/>
    <property type="match status" value="1"/>
</dbReference>